<proteinExistence type="predicted"/>
<dbReference type="AlphaFoldDB" id="A0A0G4GAM1"/>
<keyword evidence="6" id="KW-0229">DNA integration</keyword>
<accession>A0A0G4GAM1</accession>
<keyword evidence="3" id="KW-0255">Endonuclease</keyword>
<feature type="chain" id="PRO_5005189731" description="Retroviral polymerase SH3-like domain-containing protein" evidence="11">
    <location>
        <begin position="22"/>
        <end position="255"/>
    </location>
</feature>
<dbReference type="PANTHER" id="PTHR42648">
    <property type="entry name" value="TRANSPOSASE, PUTATIVE-RELATED"/>
    <property type="match status" value="1"/>
</dbReference>
<evidence type="ECO:0000256" key="5">
    <source>
        <dbReference type="ARBA" id="ARBA00022842"/>
    </source>
</evidence>
<keyword evidence="7" id="KW-0695">RNA-directed DNA polymerase</keyword>
<sequence length="255" mass="29030">MARALLFTAGLPASYWCYATATATYIKNRTPTAANEGMKTPHELFIGYPPDVGHIRTFGCKAHINQRKETIGKINSRTQIGILLGYDPATKDGYLVYLPHTRQLVLSRDVLFDEAILPGQEKKPRAPPAIDLIYSQRPEASVSEPLPAIEDIHDDNNEPHHYQETNDAHNDMKVIEEGNGQEKEEDTDKQQTRTTRTKDERRIFGRIYEDHFFDHPDLLFVNEDDEMTEDPSLLQLFQPTILKTYTQAMKSTAAD</sequence>
<keyword evidence="5" id="KW-0460">Magnesium</keyword>
<evidence type="ECO:0000256" key="2">
    <source>
        <dbReference type="ARBA" id="ARBA00022723"/>
    </source>
</evidence>
<evidence type="ECO:0000259" key="12">
    <source>
        <dbReference type="Pfam" id="PF25597"/>
    </source>
</evidence>
<evidence type="ECO:0000256" key="1">
    <source>
        <dbReference type="ARBA" id="ARBA00022722"/>
    </source>
</evidence>
<evidence type="ECO:0000256" key="9">
    <source>
        <dbReference type="ARBA" id="ARBA00023172"/>
    </source>
</evidence>
<protein>
    <recommendedName>
        <fullName evidence="12">Retroviral polymerase SH3-like domain-containing protein</fullName>
    </recommendedName>
</protein>
<evidence type="ECO:0000313" key="14">
    <source>
        <dbReference type="Proteomes" id="UP000041254"/>
    </source>
</evidence>
<dbReference type="PhylomeDB" id="A0A0G4GAM1"/>
<dbReference type="InterPro" id="IPR039537">
    <property type="entry name" value="Retrotran_Ty1/copia-like"/>
</dbReference>
<dbReference type="EMBL" id="CDMY01000611">
    <property type="protein sequence ID" value="CEM26035.1"/>
    <property type="molecule type" value="Genomic_DNA"/>
</dbReference>
<dbReference type="GO" id="GO:0004519">
    <property type="term" value="F:endonuclease activity"/>
    <property type="evidence" value="ECO:0007669"/>
    <property type="project" value="UniProtKB-KW"/>
</dbReference>
<dbReference type="Pfam" id="PF25597">
    <property type="entry name" value="SH3_retrovirus"/>
    <property type="match status" value="1"/>
</dbReference>
<dbReference type="InterPro" id="IPR057670">
    <property type="entry name" value="SH3_retrovirus"/>
</dbReference>
<evidence type="ECO:0000313" key="13">
    <source>
        <dbReference type="EMBL" id="CEM26035.1"/>
    </source>
</evidence>
<dbReference type="GO" id="GO:0016787">
    <property type="term" value="F:hydrolase activity"/>
    <property type="evidence" value="ECO:0007669"/>
    <property type="project" value="UniProtKB-KW"/>
</dbReference>
<keyword evidence="8" id="KW-0808">Transferase</keyword>
<keyword evidence="4" id="KW-0378">Hydrolase</keyword>
<evidence type="ECO:0000256" key="4">
    <source>
        <dbReference type="ARBA" id="ARBA00022801"/>
    </source>
</evidence>
<organism evidence="13 14">
    <name type="scientific">Vitrella brassicaformis (strain CCMP3155)</name>
    <dbReference type="NCBI Taxonomy" id="1169540"/>
    <lineage>
        <taxon>Eukaryota</taxon>
        <taxon>Sar</taxon>
        <taxon>Alveolata</taxon>
        <taxon>Colpodellida</taxon>
        <taxon>Vitrellaceae</taxon>
        <taxon>Vitrella</taxon>
    </lineage>
</organism>
<name>A0A0G4GAM1_VITBC</name>
<dbReference type="InParanoid" id="A0A0G4GAM1"/>
<dbReference type="GO" id="GO:0006310">
    <property type="term" value="P:DNA recombination"/>
    <property type="evidence" value="ECO:0007669"/>
    <property type="project" value="UniProtKB-KW"/>
</dbReference>
<dbReference type="GO" id="GO:0003887">
    <property type="term" value="F:DNA-directed DNA polymerase activity"/>
    <property type="evidence" value="ECO:0007669"/>
    <property type="project" value="UniProtKB-KW"/>
</dbReference>
<keyword evidence="8" id="KW-0548">Nucleotidyltransferase</keyword>
<keyword evidence="14" id="KW-1185">Reference proteome</keyword>
<keyword evidence="2" id="KW-0479">Metal-binding</keyword>
<dbReference type="VEuPathDB" id="CryptoDB:Vbra_2254"/>
<dbReference type="STRING" id="1169540.A0A0G4GAM1"/>
<keyword evidence="1" id="KW-0540">Nuclease</keyword>
<gene>
    <name evidence="13" type="ORF">Vbra_2254</name>
</gene>
<keyword evidence="9" id="KW-0233">DNA recombination</keyword>
<feature type="domain" description="Retroviral polymerase SH3-like" evidence="12">
    <location>
        <begin position="60"/>
        <end position="122"/>
    </location>
</feature>
<evidence type="ECO:0000256" key="3">
    <source>
        <dbReference type="ARBA" id="ARBA00022759"/>
    </source>
</evidence>
<reference evidence="13 14" key="1">
    <citation type="submission" date="2014-11" db="EMBL/GenBank/DDBJ databases">
        <authorList>
            <person name="Zhu J."/>
            <person name="Qi W."/>
            <person name="Song R."/>
        </authorList>
    </citation>
    <scope>NUCLEOTIDE SEQUENCE [LARGE SCALE GENOMIC DNA]</scope>
</reference>
<keyword evidence="11" id="KW-0732">Signal</keyword>
<dbReference type="GO" id="GO:0046872">
    <property type="term" value="F:metal ion binding"/>
    <property type="evidence" value="ECO:0007669"/>
    <property type="project" value="UniProtKB-KW"/>
</dbReference>
<dbReference type="GO" id="GO:0015074">
    <property type="term" value="P:DNA integration"/>
    <property type="evidence" value="ECO:0007669"/>
    <property type="project" value="UniProtKB-KW"/>
</dbReference>
<dbReference type="GO" id="GO:0003964">
    <property type="term" value="F:RNA-directed DNA polymerase activity"/>
    <property type="evidence" value="ECO:0007669"/>
    <property type="project" value="UniProtKB-KW"/>
</dbReference>
<evidence type="ECO:0000256" key="11">
    <source>
        <dbReference type="SAM" id="SignalP"/>
    </source>
</evidence>
<feature type="region of interest" description="Disordered" evidence="10">
    <location>
        <begin position="178"/>
        <end position="198"/>
    </location>
</feature>
<evidence type="ECO:0000256" key="6">
    <source>
        <dbReference type="ARBA" id="ARBA00022908"/>
    </source>
</evidence>
<evidence type="ECO:0000256" key="7">
    <source>
        <dbReference type="ARBA" id="ARBA00022918"/>
    </source>
</evidence>
<dbReference type="Proteomes" id="UP000041254">
    <property type="component" value="Unassembled WGS sequence"/>
</dbReference>
<evidence type="ECO:0000256" key="8">
    <source>
        <dbReference type="ARBA" id="ARBA00022932"/>
    </source>
</evidence>
<dbReference type="PANTHER" id="PTHR42648:SF11">
    <property type="entry name" value="TRANSPOSON TY4-P GAG-POL POLYPROTEIN"/>
    <property type="match status" value="1"/>
</dbReference>
<feature type="signal peptide" evidence="11">
    <location>
        <begin position="1"/>
        <end position="21"/>
    </location>
</feature>
<keyword evidence="8" id="KW-0239">DNA-directed DNA polymerase</keyword>
<evidence type="ECO:0000256" key="10">
    <source>
        <dbReference type="SAM" id="MobiDB-lite"/>
    </source>
</evidence>
<dbReference type="OrthoDB" id="413361at2759"/>